<dbReference type="InterPro" id="IPR001452">
    <property type="entry name" value="SH3_domain"/>
</dbReference>
<feature type="compositionally biased region" description="Polar residues" evidence="3">
    <location>
        <begin position="697"/>
        <end position="764"/>
    </location>
</feature>
<dbReference type="AlphaFoldDB" id="A0A316TZN1"/>
<dbReference type="InterPro" id="IPR036028">
    <property type="entry name" value="SH3-like_dom_sf"/>
</dbReference>
<keyword evidence="8" id="KW-1185">Reference proteome</keyword>
<feature type="compositionally biased region" description="Low complexity" evidence="3">
    <location>
        <begin position="786"/>
        <end position="802"/>
    </location>
</feature>
<dbReference type="SUPFAM" id="SSF47769">
    <property type="entry name" value="SAM/Pointed domain"/>
    <property type="match status" value="1"/>
</dbReference>
<dbReference type="SUPFAM" id="SSF50729">
    <property type="entry name" value="PH domain-like"/>
    <property type="match status" value="1"/>
</dbReference>
<dbReference type="SMART" id="SM00326">
    <property type="entry name" value="SH3"/>
    <property type="match status" value="1"/>
</dbReference>
<dbReference type="InterPro" id="IPR013761">
    <property type="entry name" value="SAM/pointed_sf"/>
</dbReference>
<evidence type="ECO:0000256" key="2">
    <source>
        <dbReference type="PROSITE-ProRule" id="PRU00192"/>
    </source>
</evidence>
<feature type="region of interest" description="Disordered" evidence="3">
    <location>
        <begin position="1035"/>
        <end position="1086"/>
    </location>
</feature>
<evidence type="ECO:0000313" key="8">
    <source>
        <dbReference type="Proteomes" id="UP000245942"/>
    </source>
</evidence>
<name>A0A316TZN1_9BASI</name>
<dbReference type="STRING" id="1684307.A0A316TZN1"/>
<feature type="domain" description="SH3" evidence="4">
    <location>
        <begin position="1"/>
        <end position="66"/>
    </location>
</feature>
<dbReference type="PROSITE" id="PS50105">
    <property type="entry name" value="SAM_DOMAIN"/>
    <property type="match status" value="1"/>
</dbReference>
<evidence type="ECO:0000313" key="7">
    <source>
        <dbReference type="EMBL" id="PWN18440.1"/>
    </source>
</evidence>
<dbReference type="Gene3D" id="1.10.150.50">
    <property type="entry name" value="Transcription Factor, Ets-1"/>
    <property type="match status" value="1"/>
</dbReference>
<feature type="compositionally biased region" description="Low complexity" evidence="3">
    <location>
        <begin position="831"/>
        <end position="841"/>
    </location>
</feature>
<feature type="region of interest" description="Disordered" evidence="3">
    <location>
        <begin position="80"/>
        <end position="104"/>
    </location>
</feature>
<dbReference type="InterPro" id="IPR001849">
    <property type="entry name" value="PH_domain"/>
</dbReference>
<dbReference type="Gene3D" id="2.30.30.40">
    <property type="entry name" value="SH3 Domains"/>
    <property type="match status" value="1"/>
</dbReference>
<keyword evidence="1 2" id="KW-0728">SH3 domain</keyword>
<feature type="compositionally biased region" description="Low complexity" evidence="3">
    <location>
        <begin position="609"/>
        <end position="631"/>
    </location>
</feature>
<evidence type="ECO:0000256" key="3">
    <source>
        <dbReference type="SAM" id="MobiDB-lite"/>
    </source>
</evidence>
<feature type="compositionally biased region" description="Low complexity" evidence="3">
    <location>
        <begin position="293"/>
        <end position="312"/>
    </location>
</feature>
<dbReference type="Proteomes" id="UP000245942">
    <property type="component" value="Unassembled WGS sequence"/>
</dbReference>
<feature type="compositionally biased region" description="Basic and acidic residues" evidence="3">
    <location>
        <begin position="137"/>
        <end position="166"/>
    </location>
</feature>
<dbReference type="CDD" id="cd22249">
    <property type="entry name" value="UDM1_RNF168_RNF169-like"/>
    <property type="match status" value="1"/>
</dbReference>
<dbReference type="GeneID" id="37017225"/>
<feature type="region of interest" description="Disordered" evidence="3">
    <location>
        <begin position="117"/>
        <end position="166"/>
    </location>
</feature>
<evidence type="ECO:0000256" key="1">
    <source>
        <dbReference type="ARBA" id="ARBA00022443"/>
    </source>
</evidence>
<gene>
    <name evidence="7" type="ORF">BCV69DRAFT_73624</name>
</gene>
<dbReference type="PROSITE" id="PS50002">
    <property type="entry name" value="SH3"/>
    <property type="match status" value="1"/>
</dbReference>
<feature type="region of interest" description="Disordered" evidence="3">
    <location>
        <begin position="781"/>
        <end position="905"/>
    </location>
</feature>
<feature type="domain" description="SAM" evidence="6">
    <location>
        <begin position="536"/>
        <end position="601"/>
    </location>
</feature>
<feature type="compositionally biased region" description="Low complexity" evidence="3">
    <location>
        <begin position="683"/>
        <end position="696"/>
    </location>
</feature>
<feature type="compositionally biased region" description="Polar residues" evidence="3">
    <location>
        <begin position="356"/>
        <end position="369"/>
    </location>
</feature>
<feature type="region of interest" description="Disordered" evidence="3">
    <location>
        <begin position="600"/>
        <end position="769"/>
    </location>
</feature>
<dbReference type="Pfam" id="PF00018">
    <property type="entry name" value="SH3_1"/>
    <property type="match status" value="1"/>
</dbReference>
<evidence type="ECO:0000259" key="5">
    <source>
        <dbReference type="PROSITE" id="PS50003"/>
    </source>
</evidence>
<dbReference type="SMART" id="SM00454">
    <property type="entry name" value="SAM"/>
    <property type="match status" value="1"/>
</dbReference>
<feature type="compositionally biased region" description="Basic and acidic residues" evidence="3">
    <location>
        <begin position="191"/>
        <end position="202"/>
    </location>
</feature>
<dbReference type="OrthoDB" id="73680at2759"/>
<dbReference type="InterPro" id="IPR011993">
    <property type="entry name" value="PH-like_dom_sf"/>
</dbReference>
<feature type="compositionally biased region" description="Polar residues" evidence="3">
    <location>
        <begin position="476"/>
        <end position="499"/>
    </location>
</feature>
<feature type="compositionally biased region" description="Polar residues" evidence="3">
    <location>
        <begin position="853"/>
        <end position="865"/>
    </location>
</feature>
<evidence type="ECO:0000259" key="4">
    <source>
        <dbReference type="PROSITE" id="PS50002"/>
    </source>
</evidence>
<dbReference type="CDD" id="cd13316">
    <property type="entry name" value="PH_Boi"/>
    <property type="match status" value="1"/>
</dbReference>
<feature type="domain" description="PH" evidence="5">
    <location>
        <begin position="917"/>
        <end position="1013"/>
    </location>
</feature>
<dbReference type="EMBL" id="KZ819336">
    <property type="protein sequence ID" value="PWN18440.1"/>
    <property type="molecule type" value="Genomic_DNA"/>
</dbReference>
<dbReference type="CDD" id="cd00174">
    <property type="entry name" value="SH3"/>
    <property type="match status" value="1"/>
</dbReference>
<feature type="region of interest" description="Disordered" evidence="3">
    <location>
        <begin position="180"/>
        <end position="535"/>
    </location>
</feature>
<dbReference type="Pfam" id="PF07647">
    <property type="entry name" value="SAM_2"/>
    <property type="match status" value="1"/>
</dbReference>
<dbReference type="RefSeq" id="XP_025345600.1">
    <property type="nucleotide sequence ID" value="XM_025495491.1"/>
</dbReference>
<proteinExistence type="predicted"/>
<feature type="compositionally biased region" description="Polar residues" evidence="3">
    <location>
        <begin position="313"/>
        <end position="338"/>
    </location>
</feature>
<dbReference type="Pfam" id="PF00169">
    <property type="entry name" value="PH"/>
    <property type="match status" value="1"/>
</dbReference>
<evidence type="ECO:0008006" key="9">
    <source>
        <dbReference type="Google" id="ProtNLM"/>
    </source>
</evidence>
<dbReference type="SUPFAM" id="SSF50044">
    <property type="entry name" value="SH3-domain"/>
    <property type="match status" value="1"/>
</dbReference>
<sequence>MTAVQDRVWGLHEFVAENPDEVSFKVGEVVMIVERDDQYGDGWWQGTNERGETGLFPFSYTTLDRELAMNSKALAMSAGDGGLEAQVKPEQQQTQQQQQPGVMKTTMADVDAALTELQGGRGGGTDGTSGAAAPGRGVRESFQSERTADLSVDDHTDGGDGDGRVEDEYQSRANARAALAANAKANAASQMEKERAEQERMRAQAQKMFEEEEARQREMLLKKEAERKEAAAKGELNLASANASKPAPIEGVDMSDDSDSEGSVNGLDAYPQAAAKTHSPLFGGQDRATFAGPQPASSQQSSYPAQDQSASQTPKFTSPFMPSSGTFQSQGGPVSSSLDDGPSPSTIPPVHDTKRASTNSHSRSVSGLSPVSEYEAPPYPKNFSAIGSKEKSDTARSPPAMASQYEAPPYPKSPGTGEERQEGSSATASGGFRGSGGAAAPYSAPGPPGSPLSSHRAAGDRSLDQRYSAGSAAPALSSNHFDSTSGFGSGTQTAATSVAGSRDTPKSVVAPAATGSPVPSFGASRQNQQGGDPNDWGVEQVVEWARSKGWDEASVVSKFQEHEISGDVLLEMDINILKEIDISAFGKRFQVANAIKELKGSSARPLSQGVALSSPGAPPSGYGYAPSSHSARTTSDNHARRSQDSQPPNQTPAYPVGQGAPSGFGGPFGSWTNGAPSGIGMGPSPSQDPSVPSDSSGTNRIVSFDRNTYPNNFSSTVGSSPNPNSYDGSRSTMPRSRETTGTSGAVPSSPSTDQQASGGVSSPGPTRGKTLSELADEALISRKSVSGPSAATGASSPTTGSPARKRDSGGAKQPGSGERASFFGRMKRGPGSSATTGSSAANKGGKISHSDLKNQISLPTSSPTYDSVGDTARRGMIAQGNGASGGKDAAGRSDLTGSNFNASVGEGEGPVMGRIRPVDLEGWMKKKGERYNSWKPRYLALRGSDLVILRDPSAPKIKGYVSMKGYKVIADENTNPGKYGFKILHETEKPHYFSSDDPIVVRDWMKGLMKATIGRDHSFPVISSYNNATISLVDAQKMNPPPRPPSPMSRARTQKAKVRDNTTELTAKDAAVLSSMPAGGPGSKGM</sequence>
<organism evidence="7 8">
    <name type="scientific">Pseudomicrostroma glucosiphilum</name>
    <dbReference type="NCBI Taxonomy" id="1684307"/>
    <lineage>
        <taxon>Eukaryota</taxon>
        <taxon>Fungi</taxon>
        <taxon>Dikarya</taxon>
        <taxon>Basidiomycota</taxon>
        <taxon>Ustilaginomycotina</taxon>
        <taxon>Exobasidiomycetes</taxon>
        <taxon>Microstromatales</taxon>
        <taxon>Microstromatales incertae sedis</taxon>
        <taxon>Pseudomicrostroma</taxon>
    </lineage>
</organism>
<evidence type="ECO:0000259" key="6">
    <source>
        <dbReference type="PROSITE" id="PS50105"/>
    </source>
</evidence>
<dbReference type="InterPro" id="IPR001660">
    <property type="entry name" value="SAM"/>
</dbReference>
<protein>
    <recommendedName>
        <fullName evidence="9">PH-domain-containing protein</fullName>
    </recommendedName>
</protein>
<accession>A0A316TZN1</accession>
<dbReference type="SMART" id="SM00233">
    <property type="entry name" value="PH"/>
    <property type="match status" value="1"/>
</dbReference>
<dbReference type="PROSITE" id="PS50003">
    <property type="entry name" value="PH_DOMAIN"/>
    <property type="match status" value="1"/>
</dbReference>
<dbReference type="Gene3D" id="2.30.29.30">
    <property type="entry name" value="Pleckstrin-homology domain (PH domain)/Phosphotyrosine-binding domain (PTB)"/>
    <property type="match status" value="1"/>
</dbReference>
<dbReference type="CDD" id="cd09535">
    <property type="entry name" value="SAM_BOI-like_fungal"/>
    <property type="match status" value="1"/>
</dbReference>
<feature type="compositionally biased region" description="Basic and acidic residues" evidence="3">
    <location>
        <begin position="214"/>
        <end position="232"/>
    </location>
</feature>
<reference evidence="7 8" key="1">
    <citation type="journal article" date="2018" name="Mol. Biol. Evol.">
        <title>Broad Genomic Sampling Reveals a Smut Pathogenic Ancestry of the Fungal Clade Ustilaginomycotina.</title>
        <authorList>
            <person name="Kijpornyongpan T."/>
            <person name="Mondo S.J."/>
            <person name="Barry K."/>
            <person name="Sandor L."/>
            <person name="Lee J."/>
            <person name="Lipzen A."/>
            <person name="Pangilinan J."/>
            <person name="LaButti K."/>
            <person name="Hainaut M."/>
            <person name="Henrissat B."/>
            <person name="Grigoriev I.V."/>
            <person name="Spatafora J.W."/>
            <person name="Aime M.C."/>
        </authorList>
    </citation>
    <scope>NUCLEOTIDE SEQUENCE [LARGE SCALE GENOMIC DNA]</scope>
    <source>
        <strain evidence="7 8">MCA 4718</strain>
    </source>
</reference>